<feature type="domain" description="Xylose isomerase-like TIM barrel" evidence="5">
    <location>
        <begin position="21"/>
        <end position="254"/>
    </location>
</feature>
<keyword evidence="2" id="KW-0119">Carbohydrate metabolism</keyword>
<feature type="region of interest" description="Disordered" evidence="4">
    <location>
        <begin position="261"/>
        <end position="284"/>
    </location>
</feature>
<dbReference type="SUPFAM" id="SSF51658">
    <property type="entry name" value="Xylose isomerase-like"/>
    <property type="match status" value="1"/>
</dbReference>
<name>A0ABM8G5P7_9CELL</name>
<feature type="compositionally biased region" description="Low complexity" evidence="4">
    <location>
        <begin position="267"/>
        <end position="284"/>
    </location>
</feature>
<evidence type="ECO:0000259" key="5">
    <source>
        <dbReference type="Pfam" id="PF01261"/>
    </source>
</evidence>
<reference evidence="7" key="1">
    <citation type="journal article" date="2019" name="Int. J. Syst. Evol. Microbiol.">
        <title>The Global Catalogue of Microorganisms (GCM) 10K type strain sequencing project: providing services to taxonomists for standard genome sequencing and annotation.</title>
        <authorList>
            <consortium name="The Broad Institute Genomics Platform"/>
            <consortium name="The Broad Institute Genome Sequencing Center for Infectious Disease"/>
            <person name="Wu L."/>
            <person name="Ma J."/>
        </authorList>
    </citation>
    <scope>NUCLEOTIDE SEQUENCE [LARGE SCALE GENOMIC DNA]</scope>
    <source>
        <strain evidence="7">NBRC 108565</strain>
    </source>
</reference>
<dbReference type="Gene3D" id="3.20.20.150">
    <property type="entry name" value="Divalent-metal-dependent TIM barrel enzymes"/>
    <property type="match status" value="1"/>
</dbReference>
<evidence type="ECO:0000256" key="4">
    <source>
        <dbReference type="SAM" id="MobiDB-lite"/>
    </source>
</evidence>
<dbReference type="Proteomes" id="UP001321475">
    <property type="component" value="Chromosome"/>
</dbReference>
<comment type="similarity">
    <text evidence="3">Belongs to the hyi family.</text>
</comment>
<evidence type="ECO:0000256" key="3">
    <source>
        <dbReference type="PIRNR" id="PIRNR006241"/>
    </source>
</evidence>
<organism evidence="6 7">
    <name type="scientific">Paraoerskovia sediminicola</name>
    <dbReference type="NCBI Taxonomy" id="1138587"/>
    <lineage>
        <taxon>Bacteria</taxon>
        <taxon>Bacillati</taxon>
        <taxon>Actinomycetota</taxon>
        <taxon>Actinomycetes</taxon>
        <taxon>Micrococcales</taxon>
        <taxon>Cellulomonadaceae</taxon>
        <taxon>Paraoerskovia</taxon>
    </lineage>
</organism>
<evidence type="ECO:0000313" key="7">
    <source>
        <dbReference type="Proteomes" id="UP001321475"/>
    </source>
</evidence>
<dbReference type="GO" id="GO:0016853">
    <property type="term" value="F:isomerase activity"/>
    <property type="evidence" value="ECO:0007669"/>
    <property type="project" value="UniProtKB-KW"/>
</dbReference>
<dbReference type="InterPro" id="IPR013022">
    <property type="entry name" value="Xyl_isomerase-like_TIM-brl"/>
</dbReference>
<protein>
    <submittedName>
        <fullName evidence="6">Hydroxypyruvate isomerase</fullName>
    </submittedName>
</protein>
<proteinExistence type="inferred from homology"/>
<keyword evidence="7" id="KW-1185">Reference proteome</keyword>
<dbReference type="Pfam" id="PF01261">
    <property type="entry name" value="AP_endonuc_2"/>
    <property type="match status" value="1"/>
</dbReference>
<dbReference type="PIRSF" id="PIRSF006241">
    <property type="entry name" value="HyI"/>
    <property type="match status" value="1"/>
</dbReference>
<dbReference type="InterPro" id="IPR050417">
    <property type="entry name" value="Sugar_Epim/Isomerase"/>
</dbReference>
<accession>A0ABM8G5P7</accession>
<gene>
    <name evidence="6" type="ORF">GCM10025865_27490</name>
</gene>
<dbReference type="InterPro" id="IPR036237">
    <property type="entry name" value="Xyl_isomerase-like_sf"/>
</dbReference>
<dbReference type="PANTHER" id="PTHR43489">
    <property type="entry name" value="ISOMERASE"/>
    <property type="match status" value="1"/>
</dbReference>
<sequence>MSYTVNCSILLTDLPMLERPAAARAAGFTQVEFWWPFAESVPSDADVTAFERAITDAGVQLTGLNFDAGNMPAGDRGLLSSPATSARFRDNIDVVAGIGERLGCRAFNALYGNRDDAFTPEEQDDVAAQNLALAAAGVGRIGGTVLLEPVSGAPRYPLLTAADALGVIDRVRAECGATNIELLADFYHLAVNGDDVATVIEAHAAGFGHIQIADAPGRGEPGTGDLPLAAWLDRSAALGYAGTVGLEYKTSAADPFAWLPAEQRAGTPTSAPTSTPTSPATTRA</sequence>
<evidence type="ECO:0000256" key="1">
    <source>
        <dbReference type="ARBA" id="ARBA00023235"/>
    </source>
</evidence>
<evidence type="ECO:0000256" key="2">
    <source>
        <dbReference type="ARBA" id="ARBA00023277"/>
    </source>
</evidence>
<keyword evidence="1 3" id="KW-0413">Isomerase</keyword>
<dbReference type="PANTHER" id="PTHR43489:SF6">
    <property type="entry name" value="HYDROXYPYRUVATE ISOMERASE-RELATED"/>
    <property type="match status" value="1"/>
</dbReference>
<dbReference type="RefSeq" id="WP_286217687.1">
    <property type="nucleotide sequence ID" value="NZ_AP027729.1"/>
</dbReference>
<evidence type="ECO:0000313" key="6">
    <source>
        <dbReference type="EMBL" id="BDZ43450.1"/>
    </source>
</evidence>
<dbReference type="EMBL" id="AP027729">
    <property type="protein sequence ID" value="BDZ43450.1"/>
    <property type="molecule type" value="Genomic_DNA"/>
</dbReference>
<dbReference type="InterPro" id="IPR026040">
    <property type="entry name" value="HyI-like"/>
</dbReference>